<evidence type="ECO:0000313" key="3">
    <source>
        <dbReference type="EMBL" id="KAA1418695.1"/>
    </source>
</evidence>
<keyword evidence="4" id="KW-1185">Reference proteome</keyword>
<dbReference type="Gene3D" id="3.30.70.260">
    <property type="match status" value="1"/>
</dbReference>
<accession>A0A5B1LDG6</accession>
<dbReference type="EMBL" id="VUJV01000003">
    <property type="protein sequence ID" value="KAA1418695.1"/>
    <property type="molecule type" value="Genomic_DNA"/>
</dbReference>
<organism evidence="3 4">
    <name type="scientific">Nocardioides humilatus</name>
    <dbReference type="NCBI Taxonomy" id="2607660"/>
    <lineage>
        <taxon>Bacteria</taxon>
        <taxon>Bacillati</taxon>
        <taxon>Actinomycetota</taxon>
        <taxon>Actinomycetes</taxon>
        <taxon>Propionibacteriales</taxon>
        <taxon>Nocardioidaceae</taxon>
        <taxon>Nocardioides</taxon>
    </lineage>
</organism>
<evidence type="ECO:0000259" key="1">
    <source>
        <dbReference type="PROSITE" id="PS51186"/>
    </source>
</evidence>
<dbReference type="CDD" id="cd04301">
    <property type="entry name" value="NAT_SF"/>
    <property type="match status" value="1"/>
</dbReference>
<dbReference type="InterPro" id="IPR016181">
    <property type="entry name" value="Acyl_CoA_acyltransferase"/>
</dbReference>
<dbReference type="SUPFAM" id="SSF55021">
    <property type="entry name" value="ACT-like"/>
    <property type="match status" value="1"/>
</dbReference>
<reference evidence="3 4" key="2">
    <citation type="submission" date="2019-09" db="EMBL/GenBank/DDBJ databases">
        <authorList>
            <person name="Jin C."/>
        </authorList>
    </citation>
    <scope>NUCLEOTIDE SEQUENCE [LARGE SCALE GENOMIC DNA]</scope>
    <source>
        <strain evidence="3 4">BN130099</strain>
    </source>
</reference>
<dbReference type="Proteomes" id="UP000325003">
    <property type="component" value="Unassembled WGS sequence"/>
</dbReference>
<dbReference type="Pfam" id="PF01842">
    <property type="entry name" value="ACT"/>
    <property type="match status" value="1"/>
</dbReference>
<sequence length="262" mass="27569">MFFRIRTRLPDSPGALATLARCLGDAEVNILALQIYPDLGSVTDDLVVEVPDAVSPSRLIELTESAGCTEVTVSVCSEHELQDQPTQWLSAVRRLIDDPTRVQAELTGLLGPRKNLSPTEQVRAAALTDIAAAMGEPATPVPNPGAVVTYDQTSTGVRARVGNGVIGSAEFSQLFPVRPAEGTLEVAPAWRRMGIGSNLLRRLCVLASEAGAEELVLVASADERGAAALLAATGMRGRIRLTSNGLSVHLTLPATRGVSRSG</sequence>
<gene>
    <name evidence="3" type="ORF">F0U44_09365</name>
</gene>
<evidence type="ECO:0000259" key="2">
    <source>
        <dbReference type="PROSITE" id="PS51671"/>
    </source>
</evidence>
<dbReference type="SUPFAM" id="SSF55729">
    <property type="entry name" value="Acyl-CoA N-acyltransferases (Nat)"/>
    <property type="match status" value="1"/>
</dbReference>
<dbReference type="PROSITE" id="PS51186">
    <property type="entry name" value="GNAT"/>
    <property type="match status" value="1"/>
</dbReference>
<dbReference type="Gene3D" id="3.40.630.30">
    <property type="match status" value="1"/>
</dbReference>
<dbReference type="InterPro" id="IPR002912">
    <property type="entry name" value="ACT_dom"/>
</dbReference>
<dbReference type="InterPro" id="IPR000182">
    <property type="entry name" value="GNAT_dom"/>
</dbReference>
<feature type="domain" description="N-acetyltransferase" evidence="1">
    <location>
        <begin position="120"/>
        <end position="253"/>
    </location>
</feature>
<evidence type="ECO:0000313" key="4">
    <source>
        <dbReference type="Proteomes" id="UP000325003"/>
    </source>
</evidence>
<dbReference type="RefSeq" id="WP_149728035.1">
    <property type="nucleotide sequence ID" value="NZ_VUJV01000003.1"/>
</dbReference>
<reference evidence="3 4" key="1">
    <citation type="submission" date="2019-09" db="EMBL/GenBank/DDBJ databases">
        <title>Nocardioides panacisoli sp. nov., isolated from the soil of a ginseng field.</title>
        <authorList>
            <person name="Cho C."/>
        </authorList>
    </citation>
    <scope>NUCLEOTIDE SEQUENCE [LARGE SCALE GENOMIC DNA]</scope>
    <source>
        <strain evidence="3 4">BN130099</strain>
    </source>
</reference>
<proteinExistence type="predicted"/>
<keyword evidence="3" id="KW-0808">Transferase</keyword>
<protein>
    <submittedName>
        <fullName evidence="3">GNAT family N-acetyltransferase</fullName>
    </submittedName>
</protein>
<dbReference type="PROSITE" id="PS51671">
    <property type="entry name" value="ACT"/>
    <property type="match status" value="1"/>
</dbReference>
<dbReference type="GO" id="GO:0016747">
    <property type="term" value="F:acyltransferase activity, transferring groups other than amino-acyl groups"/>
    <property type="evidence" value="ECO:0007669"/>
    <property type="project" value="InterPro"/>
</dbReference>
<feature type="domain" description="ACT" evidence="2">
    <location>
        <begin position="4"/>
        <end position="78"/>
    </location>
</feature>
<dbReference type="CDD" id="cd02116">
    <property type="entry name" value="ACT"/>
    <property type="match status" value="1"/>
</dbReference>
<dbReference type="AlphaFoldDB" id="A0A5B1LDG6"/>
<dbReference type="Pfam" id="PF00583">
    <property type="entry name" value="Acetyltransf_1"/>
    <property type="match status" value="1"/>
</dbReference>
<name>A0A5B1LDG6_9ACTN</name>
<comment type="caution">
    <text evidence="3">The sequence shown here is derived from an EMBL/GenBank/DDBJ whole genome shotgun (WGS) entry which is preliminary data.</text>
</comment>
<dbReference type="InterPro" id="IPR045865">
    <property type="entry name" value="ACT-like_dom_sf"/>
</dbReference>